<feature type="compositionally biased region" description="Polar residues" evidence="1">
    <location>
        <begin position="414"/>
        <end position="426"/>
    </location>
</feature>
<evidence type="ECO:0000256" key="1">
    <source>
        <dbReference type="SAM" id="MobiDB-lite"/>
    </source>
</evidence>
<dbReference type="Proteomes" id="UP001304895">
    <property type="component" value="Unassembled WGS sequence"/>
</dbReference>
<evidence type="ECO:0000313" key="3">
    <source>
        <dbReference type="EMBL" id="KAK4132223.1"/>
    </source>
</evidence>
<feature type="compositionally biased region" description="Acidic residues" evidence="1">
    <location>
        <begin position="334"/>
        <end position="354"/>
    </location>
</feature>
<accession>A0AAN6UFX0</accession>
<feature type="compositionally biased region" description="Acidic residues" evidence="1">
    <location>
        <begin position="571"/>
        <end position="585"/>
    </location>
</feature>
<dbReference type="PANTHER" id="PTHR35711:SF1">
    <property type="entry name" value="ECTODERMAL, ISOFORM F"/>
    <property type="match status" value="1"/>
</dbReference>
<organism evidence="3 4">
    <name type="scientific">Trichocladium antarcticum</name>
    <dbReference type="NCBI Taxonomy" id="1450529"/>
    <lineage>
        <taxon>Eukaryota</taxon>
        <taxon>Fungi</taxon>
        <taxon>Dikarya</taxon>
        <taxon>Ascomycota</taxon>
        <taxon>Pezizomycotina</taxon>
        <taxon>Sordariomycetes</taxon>
        <taxon>Sordariomycetidae</taxon>
        <taxon>Sordariales</taxon>
        <taxon>Chaetomiaceae</taxon>
        <taxon>Trichocladium</taxon>
    </lineage>
</organism>
<name>A0AAN6UFX0_9PEZI</name>
<dbReference type="EMBL" id="MU853419">
    <property type="protein sequence ID" value="KAK4132223.1"/>
    <property type="molecule type" value="Genomic_DNA"/>
</dbReference>
<evidence type="ECO:0000259" key="2">
    <source>
        <dbReference type="Pfam" id="PF20150"/>
    </source>
</evidence>
<dbReference type="Pfam" id="PF20150">
    <property type="entry name" value="2EXR"/>
    <property type="match status" value="1"/>
</dbReference>
<sequence length="629" mass="69764">MSDTSGESDHITACLVQQFDWDESDDSSSESDTAQNGFLDLEAADSDASDSDSDGDDLRSDKSELDFFPQFARFPIELRQQIWESFCPDLTVKSRVFCFQLHRGAQVWEGPFLEQQTRESRAMLAVHHESRQFALKAFPDLLSFQGPGLVRFNAKRDLVFLSSDETVFSDLDSVPQIPGFSEHIHHLALGMPLFNTGQQLYPALCRAFENLKTVYYSTEPEDHKPEHLRWCTSNQANHYFLTTFEQEPGLGEDADHLFCWPDLENHPSFAENEIPLDCLADDLDGDIDIKGAQPNGIKFWPCVRFLWESDMGQFGKLLAWDGEEKMVWALPDGEGNDESDEYESEGIDDSDISEDGSGSDSDLVVLDHDDDASDGEEEGEEGSEDGSSVVSRPSLGQHHVEMIDLTADDDQSAPGFSSPEQSSSTARESDGSEPDQPASRISRLKRPRGRVVESDSDEDSEQDVPRKRARTGIHRPDIVLSDDDVDDERRKMRANRRTRAIISEDEDEASDQGGSNPGQAQDDGAGGGTDWSGISSSDEDEEPAGGAAIAKPLSLAEKLQLHRDKIPIPLSDDDDSNIEEMAGDDYDARDYADFQDDEEGNGMQESDDDDGGGLIMDDQDGEDDVDYGY</sequence>
<feature type="compositionally biased region" description="Acidic residues" evidence="1">
    <location>
        <begin position="42"/>
        <end position="55"/>
    </location>
</feature>
<dbReference type="AlphaFoldDB" id="A0AAN6UFX0"/>
<feature type="compositionally biased region" description="Acidic residues" evidence="1">
    <location>
        <begin position="368"/>
        <end position="384"/>
    </location>
</feature>
<comment type="caution">
    <text evidence="3">The sequence shown here is derived from an EMBL/GenBank/DDBJ whole genome shotgun (WGS) entry which is preliminary data.</text>
</comment>
<feature type="compositionally biased region" description="Acidic residues" evidence="1">
    <location>
        <begin position="593"/>
        <end position="629"/>
    </location>
</feature>
<feature type="region of interest" description="Disordered" evidence="1">
    <location>
        <begin position="21"/>
        <end position="60"/>
    </location>
</feature>
<feature type="compositionally biased region" description="Low complexity" evidence="1">
    <location>
        <begin position="355"/>
        <end position="364"/>
    </location>
</feature>
<dbReference type="InterPro" id="IPR045518">
    <property type="entry name" value="2EXR"/>
</dbReference>
<evidence type="ECO:0000313" key="4">
    <source>
        <dbReference type="Proteomes" id="UP001304895"/>
    </source>
</evidence>
<feature type="domain" description="2EXR" evidence="2">
    <location>
        <begin position="68"/>
        <end position="158"/>
    </location>
</feature>
<feature type="region of interest" description="Disordered" evidence="1">
    <location>
        <begin position="330"/>
        <end position="551"/>
    </location>
</feature>
<dbReference type="PANTHER" id="PTHR35711">
    <property type="entry name" value="EXPRESSED PROTEIN"/>
    <property type="match status" value="1"/>
</dbReference>
<reference evidence="3" key="2">
    <citation type="submission" date="2023-05" db="EMBL/GenBank/DDBJ databases">
        <authorList>
            <consortium name="Lawrence Berkeley National Laboratory"/>
            <person name="Steindorff A."/>
            <person name="Hensen N."/>
            <person name="Bonometti L."/>
            <person name="Westerberg I."/>
            <person name="Brannstrom I.O."/>
            <person name="Guillou S."/>
            <person name="Cros-Aarteil S."/>
            <person name="Calhoun S."/>
            <person name="Haridas S."/>
            <person name="Kuo A."/>
            <person name="Mondo S."/>
            <person name="Pangilinan J."/>
            <person name="Riley R."/>
            <person name="Labutti K."/>
            <person name="Andreopoulos B."/>
            <person name="Lipzen A."/>
            <person name="Chen C."/>
            <person name="Yanf M."/>
            <person name="Daum C."/>
            <person name="Ng V."/>
            <person name="Clum A."/>
            <person name="Ohm R."/>
            <person name="Martin F."/>
            <person name="Silar P."/>
            <person name="Natvig D."/>
            <person name="Lalanne C."/>
            <person name="Gautier V."/>
            <person name="Ament-Velasquez S.L."/>
            <person name="Kruys A."/>
            <person name="Hutchinson M.I."/>
            <person name="Powell A.J."/>
            <person name="Barry K."/>
            <person name="Miller A.N."/>
            <person name="Grigoriev I.V."/>
            <person name="Debuchy R."/>
            <person name="Gladieux P."/>
            <person name="Thoren M.H."/>
            <person name="Johannesson H."/>
        </authorList>
    </citation>
    <scope>NUCLEOTIDE SEQUENCE</scope>
    <source>
        <strain evidence="3">CBS 123565</strain>
    </source>
</reference>
<gene>
    <name evidence="3" type="ORF">BT67DRAFT_444123</name>
</gene>
<keyword evidence="4" id="KW-1185">Reference proteome</keyword>
<feature type="region of interest" description="Disordered" evidence="1">
    <location>
        <begin position="566"/>
        <end position="629"/>
    </location>
</feature>
<protein>
    <recommendedName>
        <fullName evidence="2">2EXR domain-containing protein</fullName>
    </recommendedName>
</protein>
<reference evidence="3" key="1">
    <citation type="journal article" date="2023" name="Mol. Phylogenet. Evol.">
        <title>Genome-scale phylogeny and comparative genomics of the fungal order Sordariales.</title>
        <authorList>
            <person name="Hensen N."/>
            <person name="Bonometti L."/>
            <person name="Westerberg I."/>
            <person name="Brannstrom I.O."/>
            <person name="Guillou S."/>
            <person name="Cros-Aarteil S."/>
            <person name="Calhoun S."/>
            <person name="Haridas S."/>
            <person name="Kuo A."/>
            <person name="Mondo S."/>
            <person name="Pangilinan J."/>
            <person name="Riley R."/>
            <person name="LaButti K."/>
            <person name="Andreopoulos B."/>
            <person name="Lipzen A."/>
            <person name="Chen C."/>
            <person name="Yan M."/>
            <person name="Daum C."/>
            <person name="Ng V."/>
            <person name="Clum A."/>
            <person name="Steindorff A."/>
            <person name="Ohm R.A."/>
            <person name="Martin F."/>
            <person name="Silar P."/>
            <person name="Natvig D.O."/>
            <person name="Lalanne C."/>
            <person name="Gautier V."/>
            <person name="Ament-Velasquez S.L."/>
            <person name="Kruys A."/>
            <person name="Hutchinson M.I."/>
            <person name="Powell A.J."/>
            <person name="Barry K."/>
            <person name="Miller A.N."/>
            <person name="Grigoriev I.V."/>
            <person name="Debuchy R."/>
            <person name="Gladieux P."/>
            <person name="Hiltunen Thoren M."/>
            <person name="Johannesson H."/>
        </authorList>
    </citation>
    <scope>NUCLEOTIDE SEQUENCE</scope>
    <source>
        <strain evidence="3">CBS 123565</strain>
    </source>
</reference>
<proteinExistence type="predicted"/>